<evidence type="ECO:0000256" key="1">
    <source>
        <dbReference type="SAM" id="MobiDB-lite"/>
    </source>
</evidence>
<dbReference type="EMBL" id="JWIN03000008">
    <property type="protein sequence ID" value="KAB1275849.1"/>
    <property type="molecule type" value="Genomic_DNA"/>
</dbReference>
<keyword evidence="3" id="KW-1185">Reference proteome</keyword>
<dbReference type="AlphaFoldDB" id="A0A5N4DXL3"/>
<organism evidence="2 3">
    <name type="scientific">Camelus dromedarius</name>
    <name type="common">Dromedary</name>
    <name type="synonym">Arabian camel</name>
    <dbReference type="NCBI Taxonomy" id="9838"/>
    <lineage>
        <taxon>Eukaryota</taxon>
        <taxon>Metazoa</taxon>
        <taxon>Chordata</taxon>
        <taxon>Craniata</taxon>
        <taxon>Vertebrata</taxon>
        <taxon>Euteleostomi</taxon>
        <taxon>Mammalia</taxon>
        <taxon>Eutheria</taxon>
        <taxon>Laurasiatheria</taxon>
        <taxon>Artiodactyla</taxon>
        <taxon>Tylopoda</taxon>
        <taxon>Camelidae</taxon>
        <taxon>Camelus</taxon>
    </lineage>
</organism>
<accession>A0A5N4DXL3</accession>
<protein>
    <submittedName>
        <fullName evidence="2">Uncharacterized protein</fullName>
    </submittedName>
</protein>
<gene>
    <name evidence="2" type="ORF">Cadr_000010426</name>
</gene>
<proteinExistence type="predicted"/>
<comment type="caution">
    <text evidence="2">The sequence shown here is derived from an EMBL/GenBank/DDBJ whole genome shotgun (WGS) entry which is preliminary data.</text>
</comment>
<name>A0A5N4DXL3_CAMDR</name>
<sequence length="76" mass="8283">MPQTRPSLGRELAQGEGTRSWGRGVWTEPGRGTPMSPALDQCLKLQVKVRTSALKVPSRWGRIVRGICLGPAPCEL</sequence>
<evidence type="ECO:0000313" key="3">
    <source>
        <dbReference type="Proteomes" id="UP000299084"/>
    </source>
</evidence>
<dbReference type="Proteomes" id="UP000299084">
    <property type="component" value="Unassembled WGS sequence"/>
</dbReference>
<evidence type="ECO:0000313" key="2">
    <source>
        <dbReference type="EMBL" id="KAB1275849.1"/>
    </source>
</evidence>
<reference evidence="2 3" key="1">
    <citation type="journal article" date="2019" name="Mol. Ecol. Resour.">
        <title>Improving Illumina assemblies with Hi-C and long reads: an example with the North African dromedary.</title>
        <authorList>
            <person name="Elbers J.P."/>
            <person name="Rogers M.F."/>
            <person name="Perelman P.L."/>
            <person name="Proskuryakova A.A."/>
            <person name="Serdyukova N.A."/>
            <person name="Johnson W.E."/>
            <person name="Horin P."/>
            <person name="Corander J."/>
            <person name="Murphy D."/>
            <person name="Burger P.A."/>
        </authorList>
    </citation>
    <scope>NUCLEOTIDE SEQUENCE [LARGE SCALE GENOMIC DNA]</scope>
    <source>
        <strain evidence="2">Drom800</strain>
        <tissue evidence="2">Blood</tissue>
    </source>
</reference>
<feature type="region of interest" description="Disordered" evidence="1">
    <location>
        <begin position="1"/>
        <end position="33"/>
    </location>
</feature>